<keyword evidence="2" id="KW-1185">Reference proteome</keyword>
<dbReference type="InParanoid" id="A0A3N4KCN7"/>
<reference evidence="1 2" key="1">
    <citation type="journal article" date="2018" name="Nat. Ecol. Evol.">
        <title>Pezizomycetes genomes reveal the molecular basis of ectomycorrhizal truffle lifestyle.</title>
        <authorList>
            <person name="Murat C."/>
            <person name="Payen T."/>
            <person name="Noel B."/>
            <person name="Kuo A."/>
            <person name="Morin E."/>
            <person name="Chen J."/>
            <person name="Kohler A."/>
            <person name="Krizsan K."/>
            <person name="Balestrini R."/>
            <person name="Da Silva C."/>
            <person name="Montanini B."/>
            <person name="Hainaut M."/>
            <person name="Levati E."/>
            <person name="Barry K.W."/>
            <person name="Belfiori B."/>
            <person name="Cichocki N."/>
            <person name="Clum A."/>
            <person name="Dockter R.B."/>
            <person name="Fauchery L."/>
            <person name="Guy J."/>
            <person name="Iotti M."/>
            <person name="Le Tacon F."/>
            <person name="Lindquist E.A."/>
            <person name="Lipzen A."/>
            <person name="Malagnac F."/>
            <person name="Mello A."/>
            <person name="Molinier V."/>
            <person name="Miyauchi S."/>
            <person name="Poulain J."/>
            <person name="Riccioni C."/>
            <person name="Rubini A."/>
            <person name="Sitrit Y."/>
            <person name="Splivallo R."/>
            <person name="Traeger S."/>
            <person name="Wang M."/>
            <person name="Zifcakova L."/>
            <person name="Wipf D."/>
            <person name="Zambonelli A."/>
            <person name="Paolocci F."/>
            <person name="Nowrousian M."/>
            <person name="Ottonello S."/>
            <person name="Baldrian P."/>
            <person name="Spatafora J.W."/>
            <person name="Henrissat B."/>
            <person name="Nagy L.G."/>
            <person name="Aury J.M."/>
            <person name="Wincker P."/>
            <person name="Grigoriev I.V."/>
            <person name="Bonfante P."/>
            <person name="Martin F.M."/>
        </authorList>
    </citation>
    <scope>NUCLEOTIDE SEQUENCE [LARGE SCALE GENOMIC DNA]</scope>
    <source>
        <strain evidence="1 2">CCBAS932</strain>
    </source>
</reference>
<dbReference type="AlphaFoldDB" id="A0A3N4KCN7"/>
<proteinExistence type="predicted"/>
<protein>
    <submittedName>
        <fullName evidence="1">Uncharacterized protein</fullName>
    </submittedName>
</protein>
<dbReference type="Proteomes" id="UP000277580">
    <property type="component" value="Unassembled WGS sequence"/>
</dbReference>
<evidence type="ECO:0000313" key="1">
    <source>
        <dbReference type="EMBL" id="RPB07082.1"/>
    </source>
</evidence>
<evidence type="ECO:0000313" key="2">
    <source>
        <dbReference type="Proteomes" id="UP000277580"/>
    </source>
</evidence>
<accession>A0A3N4KCN7</accession>
<sequence length="66" mass="7775">MGKKHTKQASRANPILIVNLQFNHYRLQVHRYGYVNKYAGIPHYLSILTLILILEDYQQLQPSLPR</sequence>
<organism evidence="1 2">
    <name type="scientific">Morchella conica CCBAS932</name>
    <dbReference type="NCBI Taxonomy" id="1392247"/>
    <lineage>
        <taxon>Eukaryota</taxon>
        <taxon>Fungi</taxon>
        <taxon>Dikarya</taxon>
        <taxon>Ascomycota</taxon>
        <taxon>Pezizomycotina</taxon>
        <taxon>Pezizomycetes</taxon>
        <taxon>Pezizales</taxon>
        <taxon>Morchellaceae</taxon>
        <taxon>Morchella</taxon>
    </lineage>
</organism>
<gene>
    <name evidence="1" type="ORF">P167DRAFT_540394</name>
</gene>
<dbReference type="EMBL" id="ML119197">
    <property type="protein sequence ID" value="RPB07082.1"/>
    <property type="molecule type" value="Genomic_DNA"/>
</dbReference>
<name>A0A3N4KCN7_9PEZI</name>